<proteinExistence type="predicted"/>
<feature type="transmembrane region" description="Helical" evidence="1">
    <location>
        <begin position="73"/>
        <end position="92"/>
    </location>
</feature>
<organism evidence="2 3">
    <name type="scientific">Vanrija albida</name>
    <dbReference type="NCBI Taxonomy" id="181172"/>
    <lineage>
        <taxon>Eukaryota</taxon>
        <taxon>Fungi</taxon>
        <taxon>Dikarya</taxon>
        <taxon>Basidiomycota</taxon>
        <taxon>Agaricomycotina</taxon>
        <taxon>Tremellomycetes</taxon>
        <taxon>Trichosporonales</taxon>
        <taxon>Trichosporonaceae</taxon>
        <taxon>Vanrija</taxon>
    </lineage>
</organism>
<keyword evidence="1" id="KW-0472">Membrane</keyword>
<evidence type="ECO:0000313" key="2">
    <source>
        <dbReference type="EMBL" id="KAL1409372.1"/>
    </source>
</evidence>
<feature type="transmembrane region" description="Helical" evidence="1">
    <location>
        <begin position="21"/>
        <end position="40"/>
    </location>
</feature>
<evidence type="ECO:0000256" key="1">
    <source>
        <dbReference type="SAM" id="Phobius"/>
    </source>
</evidence>
<evidence type="ECO:0000313" key="3">
    <source>
        <dbReference type="Proteomes" id="UP001565368"/>
    </source>
</evidence>
<keyword evidence="3" id="KW-1185">Reference proteome</keyword>
<feature type="transmembrane region" description="Helical" evidence="1">
    <location>
        <begin position="145"/>
        <end position="164"/>
    </location>
</feature>
<dbReference type="EMBL" id="JBBXJM010000003">
    <property type="protein sequence ID" value="KAL1409372.1"/>
    <property type="molecule type" value="Genomic_DNA"/>
</dbReference>
<dbReference type="GeneID" id="95984397"/>
<feature type="transmembrane region" description="Helical" evidence="1">
    <location>
        <begin position="170"/>
        <end position="188"/>
    </location>
</feature>
<feature type="transmembrane region" description="Helical" evidence="1">
    <location>
        <begin position="107"/>
        <end position="125"/>
    </location>
</feature>
<keyword evidence="1" id="KW-0812">Transmembrane</keyword>
<gene>
    <name evidence="2" type="ORF">Q8F55_003354</name>
</gene>
<protein>
    <submittedName>
        <fullName evidence="2">Uncharacterized protein</fullName>
    </submittedName>
</protein>
<sequence length="268" mass="30537">MDARHLPAYYIDAYVNHFAEVFSSICFSGVMTVIAAEILSPAPSPLVVLAHLVDYALFRWTVVALWRQYKRRILIWVFPNYLYNDFPLFLVHRRGRVLPPRRTPFRVIWQVPALAACAWTLCSGIDSRMFTLSRVYFTQHDTTMALPESILVLSLYAVVTYVPSSRTPSSLATMAVVFLLAGSLAPLIPTITRDRMAAACDKTWALFVYLTARYERRRHRIAGDRAVLWSISLHRILMHGASSLSRLRHDSYETVQQVVRMANAGSTQ</sequence>
<reference evidence="2 3" key="1">
    <citation type="submission" date="2023-08" db="EMBL/GenBank/DDBJ databases">
        <title>Annotated Genome Sequence of Vanrija albida AlHP1.</title>
        <authorList>
            <person name="Herzog R."/>
        </authorList>
    </citation>
    <scope>NUCLEOTIDE SEQUENCE [LARGE SCALE GENOMIC DNA]</scope>
    <source>
        <strain evidence="2 3">AlHP1</strain>
    </source>
</reference>
<comment type="caution">
    <text evidence="2">The sequence shown here is derived from an EMBL/GenBank/DDBJ whole genome shotgun (WGS) entry which is preliminary data.</text>
</comment>
<feature type="transmembrane region" description="Helical" evidence="1">
    <location>
        <begin position="46"/>
        <end position="66"/>
    </location>
</feature>
<keyword evidence="1" id="KW-1133">Transmembrane helix</keyword>
<dbReference type="Proteomes" id="UP001565368">
    <property type="component" value="Unassembled WGS sequence"/>
</dbReference>
<name>A0ABR3Q4K1_9TREE</name>
<dbReference type="RefSeq" id="XP_069209316.1">
    <property type="nucleotide sequence ID" value="XM_069351898.1"/>
</dbReference>
<accession>A0ABR3Q4K1</accession>